<dbReference type="EnsemblMetazoa" id="XM_029492586.1">
    <property type="protein sequence ID" value="XP_029348446.1"/>
    <property type="gene ID" value="LOC107883460"/>
</dbReference>
<evidence type="ECO:0000259" key="1">
    <source>
        <dbReference type="Pfam" id="PF10551"/>
    </source>
</evidence>
<dbReference type="RefSeq" id="XP_029348446.1">
    <property type="nucleotide sequence ID" value="XM_029492586.1"/>
</dbReference>
<protein>
    <recommendedName>
        <fullName evidence="1">MULE transposase domain-containing protein</fullName>
    </recommendedName>
</protein>
<keyword evidence="3" id="KW-1185">Reference proteome</keyword>
<organism evidence="2 3">
    <name type="scientific">Acyrthosiphon pisum</name>
    <name type="common">Pea aphid</name>
    <dbReference type="NCBI Taxonomy" id="7029"/>
    <lineage>
        <taxon>Eukaryota</taxon>
        <taxon>Metazoa</taxon>
        <taxon>Ecdysozoa</taxon>
        <taxon>Arthropoda</taxon>
        <taxon>Hexapoda</taxon>
        <taxon>Insecta</taxon>
        <taxon>Pterygota</taxon>
        <taxon>Neoptera</taxon>
        <taxon>Paraneoptera</taxon>
        <taxon>Hemiptera</taxon>
        <taxon>Sternorrhyncha</taxon>
        <taxon>Aphidomorpha</taxon>
        <taxon>Aphidoidea</taxon>
        <taxon>Aphididae</taxon>
        <taxon>Macrosiphini</taxon>
        <taxon>Acyrthosiphon</taxon>
    </lineage>
</organism>
<proteinExistence type="predicted"/>
<dbReference type="InterPro" id="IPR018289">
    <property type="entry name" value="MULE_transposase_dom"/>
</dbReference>
<reference evidence="3" key="1">
    <citation type="submission" date="2010-06" db="EMBL/GenBank/DDBJ databases">
        <authorList>
            <person name="Jiang H."/>
            <person name="Abraham K."/>
            <person name="Ali S."/>
            <person name="Alsbrooks S.L."/>
            <person name="Anim B.N."/>
            <person name="Anosike U.S."/>
            <person name="Attaway T."/>
            <person name="Bandaranaike D.P."/>
            <person name="Battles P.K."/>
            <person name="Bell S.N."/>
            <person name="Bell A.V."/>
            <person name="Beltran B."/>
            <person name="Bickham C."/>
            <person name="Bustamante Y."/>
            <person name="Caleb T."/>
            <person name="Canada A."/>
            <person name="Cardenas V."/>
            <person name="Carter K."/>
            <person name="Chacko J."/>
            <person name="Chandrabose M.N."/>
            <person name="Chavez D."/>
            <person name="Chavez A."/>
            <person name="Chen L."/>
            <person name="Chu H.-S."/>
            <person name="Claassen K.J."/>
            <person name="Cockrell R."/>
            <person name="Collins M."/>
            <person name="Cooper J.A."/>
            <person name="Cree A."/>
            <person name="Curry S.M."/>
            <person name="Da Y."/>
            <person name="Dao M.D."/>
            <person name="Das B."/>
            <person name="Davila M.-L."/>
            <person name="Davy-Carroll L."/>
            <person name="Denson S."/>
            <person name="Dinh H."/>
            <person name="Ebong V.E."/>
            <person name="Edwards J.R."/>
            <person name="Egan A."/>
            <person name="El-Daye J."/>
            <person name="Escobedo L."/>
            <person name="Fernandez S."/>
            <person name="Fernando P.R."/>
            <person name="Flagg N."/>
            <person name="Forbes L.D."/>
            <person name="Fowler R.G."/>
            <person name="Fu Q."/>
            <person name="Gabisi R.A."/>
            <person name="Ganer J."/>
            <person name="Garbino Pronczuk A."/>
            <person name="Garcia R.M."/>
            <person name="Garner T."/>
            <person name="Garrett T.E."/>
            <person name="Gonzalez D.A."/>
            <person name="Hamid H."/>
            <person name="Hawkins E.S."/>
            <person name="Hirani K."/>
            <person name="Hogues M.E."/>
            <person name="Hollins B."/>
            <person name="Hsiao C.-H."/>
            <person name="Jabil R."/>
            <person name="James M.L."/>
            <person name="Jhangiani S.N."/>
            <person name="Johnson B."/>
            <person name="Johnson Q."/>
            <person name="Joshi V."/>
            <person name="Kalu J.B."/>
            <person name="Kam C."/>
            <person name="Kashfia A."/>
            <person name="Keebler J."/>
            <person name="Kisamo H."/>
            <person name="Kovar C.L."/>
            <person name="Lago L.A."/>
            <person name="Lai C.-Y."/>
            <person name="Laidlaw J."/>
            <person name="Lara F."/>
            <person name="Le T.-K."/>
            <person name="Lee S.L."/>
            <person name="Legall F.H."/>
            <person name="Lemon S.J."/>
            <person name="Lewis L.R."/>
            <person name="Li B."/>
            <person name="Liu Y."/>
            <person name="Liu Y.-S."/>
            <person name="Lopez J."/>
            <person name="Lozado R.J."/>
            <person name="Lu J."/>
            <person name="Madu R.C."/>
            <person name="Maheshwari M."/>
            <person name="Maheshwari R."/>
            <person name="Malloy K."/>
            <person name="Martinez E."/>
            <person name="Mathew T."/>
            <person name="Mercado I.C."/>
            <person name="Mercado C."/>
            <person name="Meyer B."/>
            <person name="Montgomery K."/>
            <person name="Morgan M.B."/>
            <person name="Munidasa M."/>
            <person name="Nazareth L.V."/>
            <person name="Nelson J."/>
            <person name="Ng B.M."/>
            <person name="Nguyen N.B."/>
            <person name="Nguyen P.Q."/>
            <person name="Nguyen T."/>
            <person name="Obregon M."/>
            <person name="Okwuonu G.O."/>
            <person name="Onwere C.G."/>
            <person name="Orozco G."/>
            <person name="Parra A."/>
            <person name="Patel S."/>
            <person name="Patil S."/>
            <person name="Perez A."/>
            <person name="Perez Y."/>
            <person name="Pham C."/>
            <person name="Primus E.L."/>
            <person name="Pu L.-L."/>
            <person name="Puazo M."/>
            <person name="Qin X."/>
            <person name="Quiroz J.B."/>
            <person name="Reese J."/>
            <person name="Richards S."/>
            <person name="Rives C.M."/>
            <person name="Robberts R."/>
            <person name="Ruiz S.J."/>
            <person name="Ruiz M.J."/>
            <person name="Santibanez J."/>
            <person name="Schneider B.W."/>
            <person name="Sisson I."/>
            <person name="Smith M."/>
            <person name="Sodergren E."/>
            <person name="Song X.-Z."/>
            <person name="Song B.B."/>
            <person name="Summersgill H."/>
            <person name="Thelus R."/>
            <person name="Thornton R.D."/>
            <person name="Trejos Z.Y."/>
            <person name="Usmani K."/>
            <person name="Vattathil S."/>
            <person name="Villasana D."/>
            <person name="Walker D.L."/>
            <person name="Wang S."/>
            <person name="Wang K."/>
            <person name="White C.S."/>
            <person name="Williams A.C."/>
            <person name="Williamson J."/>
            <person name="Wilson K."/>
            <person name="Woghiren I.O."/>
            <person name="Woodworth J.R."/>
            <person name="Worley K.C."/>
            <person name="Wright R.A."/>
            <person name="Wu W."/>
            <person name="Young L."/>
            <person name="Zhang L."/>
            <person name="Zhang J."/>
            <person name="Zhu Y."/>
            <person name="Muzny D.M."/>
            <person name="Weinstock G."/>
            <person name="Gibbs R.A."/>
        </authorList>
    </citation>
    <scope>NUCLEOTIDE SEQUENCE [LARGE SCALE GENOMIC DNA]</scope>
    <source>
        <strain evidence="3">LSR1</strain>
    </source>
</reference>
<evidence type="ECO:0000313" key="2">
    <source>
        <dbReference type="EnsemblMetazoa" id="XP_029348446.1"/>
    </source>
</evidence>
<accession>A0A8R2JX02</accession>
<dbReference type="OrthoDB" id="6620013at2759"/>
<dbReference type="GeneID" id="107883460"/>
<name>A0A8R2JX02_ACYPI</name>
<feature type="domain" description="MULE transposase" evidence="1">
    <location>
        <begin position="109"/>
        <end position="192"/>
    </location>
</feature>
<dbReference type="KEGG" id="api:107883460"/>
<evidence type="ECO:0000313" key="3">
    <source>
        <dbReference type="Proteomes" id="UP000007819"/>
    </source>
</evidence>
<reference evidence="2" key="2">
    <citation type="submission" date="2022-06" db="UniProtKB">
        <authorList>
            <consortium name="EnsemblMetazoa"/>
        </authorList>
    </citation>
    <scope>IDENTIFICATION</scope>
</reference>
<dbReference type="Pfam" id="PF10551">
    <property type="entry name" value="MULE"/>
    <property type="match status" value="1"/>
</dbReference>
<dbReference type="Proteomes" id="UP000007819">
    <property type="component" value="Unassembled WGS sequence"/>
</dbReference>
<dbReference type="AlphaFoldDB" id="A0A8R2JX02"/>
<sequence length="197" mass="22725">MEVRAEQALRAIRYVRRRSSPPIPENLRAMGDITLSPTWQNRLMHCTDDVEAPFFNGNLEFIENGQITFGGLIFSNLQFLQRFAPYVYQSRVLAVDGTFGVIPRAPGDAQQLVTIHVVLDNISVPVVYALLNRRTENIYMRLWQFLRNDFPQGILNWENINIVADFETALRNAVQRVIPECRLVGCWFHFSQVCLLI</sequence>